<organism evidence="16 17">
    <name type="scientific">Neobacillus massiliamazoniensis</name>
    <dbReference type="NCBI Taxonomy" id="1499688"/>
    <lineage>
        <taxon>Bacteria</taxon>
        <taxon>Bacillati</taxon>
        <taxon>Bacillota</taxon>
        <taxon>Bacilli</taxon>
        <taxon>Bacillales</taxon>
        <taxon>Bacillaceae</taxon>
        <taxon>Neobacillus</taxon>
    </lineage>
</organism>
<evidence type="ECO:0000256" key="14">
    <source>
        <dbReference type="SAM" id="Phobius"/>
    </source>
</evidence>
<keyword evidence="13 14" id="KW-0472">Membrane</keyword>
<dbReference type="SUPFAM" id="SSF55874">
    <property type="entry name" value="ATPase domain of HSP90 chaperone/DNA topoisomerase II/histidine kinase"/>
    <property type="match status" value="1"/>
</dbReference>
<dbReference type="AlphaFoldDB" id="A0A0U1NRJ9"/>
<accession>A0A0U1NRJ9</accession>
<dbReference type="CDD" id="cd00075">
    <property type="entry name" value="HATPase"/>
    <property type="match status" value="1"/>
</dbReference>
<evidence type="ECO:0000256" key="4">
    <source>
        <dbReference type="ARBA" id="ARBA00022475"/>
    </source>
</evidence>
<dbReference type="InterPro" id="IPR003594">
    <property type="entry name" value="HATPase_dom"/>
</dbReference>
<evidence type="ECO:0000313" key="16">
    <source>
        <dbReference type="EMBL" id="CRK80683.1"/>
    </source>
</evidence>
<dbReference type="InterPro" id="IPR004358">
    <property type="entry name" value="Sig_transdc_His_kin-like_C"/>
</dbReference>
<evidence type="ECO:0000256" key="11">
    <source>
        <dbReference type="ARBA" id="ARBA00022989"/>
    </source>
</evidence>
<evidence type="ECO:0000256" key="1">
    <source>
        <dbReference type="ARBA" id="ARBA00000085"/>
    </source>
</evidence>
<dbReference type="InterPro" id="IPR036890">
    <property type="entry name" value="HATPase_C_sf"/>
</dbReference>
<dbReference type="Gene3D" id="3.30.565.10">
    <property type="entry name" value="Histidine kinase-like ATPase, C-terminal domain"/>
    <property type="match status" value="1"/>
</dbReference>
<feature type="transmembrane region" description="Helical" evidence="14">
    <location>
        <begin position="247"/>
        <end position="267"/>
    </location>
</feature>
<dbReference type="InterPro" id="IPR005467">
    <property type="entry name" value="His_kinase_dom"/>
</dbReference>
<dbReference type="Pfam" id="PF02743">
    <property type="entry name" value="dCache_1"/>
    <property type="match status" value="1"/>
</dbReference>
<dbReference type="Pfam" id="PF00512">
    <property type="entry name" value="HisKA"/>
    <property type="match status" value="1"/>
</dbReference>
<feature type="transmembrane region" description="Helical" evidence="14">
    <location>
        <begin position="9"/>
        <end position="28"/>
    </location>
</feature>
<keyword evidence="7 14" id="KW-0812">Transmembrane</keyword>
<dbReference type="SUPFAM" id="SSF47384">
    <property type="entry name" value="Homodimeric domain of signal transducing histidine kinase"/>
    <property type="match status" value="1"/>
</dbReference>
<dbReference type="InterPro" id="IPR003661">
    <property type="entry name" value="HisK_dim/P_dom"/>
</dbReference>
<dbReference type="SMART" id="SM00387">
    <property type="entry name" value="HATPase_c"/>
    <property type="match status" value="1"/>
</dbReference>
<dbReference type="InterPro" id="IPR033479">
    <property type="entry name" value="dCache_1"/>
</dbReference>
<dbReference type="Proteomes" id="UP000199087">
    <property type="component" value="Unassembled WGS sequence"/>
</dbReference>
<dbReference type="PANTHER" id="PTHR43065:SF10">
    <property type="entry name" value="PEROXIDE STRESS-ACTIVATED HISTIDINE KINASE MAK3"/>
    <property type="match status" value="1"/>
</dbReference>
<protein>
    <recommendedName>
        <fullName evidence="3">histidine kinase</fullName>
        <ecNumber evidence="3">2.7.13.3</ecNumber>
    </recommendedName>
</protein>
<feature type="domain" description="Histidine kinase" evidence="15">
    <location>
        <begin position="292"/>
        <end position="498"/>
    </location>
</feature>
<keyword evidence="11 14" id="KW-1133">Transmembrane helix</keyword>
<dbReference type="SMART" id="SM00388">
    <property type="entry name" value="HisKA"/>
    <property type="match status" value="1"/>
</dbReference>
<evidence type="ECO:0000256" key="7">
    <source>
        <dbReference type="ARBA" id="ARBA00022692"/>
    </source>
</evidence>
<dbReference type="PRINTS" id="PR00344">
    <property type="entry name" value="BCTRLSENSOR"/>
</dbReference>
<keyword evidence="10" id="KW-0067">ATP-binding</keyword>
<evidence type="ECO:0000256" key="12">
    <source>
        <dbReference type="ARBA" id="ARBA00023012"/>
    </source>
</evidence>
<evidence type="ECO:0000313" key="17">
    <source>
        <dbReference type="Proteomes" id="UP000199087"/>
    </source>
</evidence>
<dbReference type="CDD" id="cd00082">
    <property type="entry name" value="HisKA"/>
    <property type="match status" value="1"/>
</dbReference>
<name>A0A0U1NRJ9_9BACI</name>
<dbReference type="RefSeq" id="WP_090630543.1">
    <property type="nucleotide sequence ID" value="NZ_CVRB01000001.1"/>
</dbReference>
<dbReference type="Gene3D" id="3.30.450.20">
    <property type="entry name" value="PAS domain"/>
    <property type="match status" value="2"/>
</dbReference>
<keyword evidence="12" id="KW-0902">Two-component regulatory system</keyword>
<keyword evidence="4" id="KW-1003">Cell membrane</keyword>
<dbReference type="Pfam" id="PF02518">
    <property type="entry name" value="HATPase_c"/>
    <property type="match status" value="1"/>
</dbReference>
<keyword evidence="5" id="KW-0597">Phosphoprotein</keyword>
<keyword evidence="8" id="KW-0547">Nucleotide-binding</keyword>
<gene>
    <name evidence="16" type="primary">kinD_1</name>
    <name evidence="16" type="ORF">BN000_00571</name>
</gene>
<dbReference type="OrthoDB" id="9815750at2"/>
<dbReference type="EC" id="2.7.13.3" evidence="3"/>
<evidence type="ECO:0000256" key="8">
    <source>
        <dbReference type="ARBA" id="ARBA00022741"/>
    </source>
</evidence>
<sequence>MKIHKKDVLLYVLIVILPIISFGFYYYYHILKETNIKKNTDAKWIASMYQKNWDQFIGETITSLKVVSLSAVENMNNLQTIEPLLQKVNHSDPRYGGLYLLDSHGKLLSSSESFQIYADFSSRDYIQEIMKTKDTVISNHQEVLPNNQKILGLATPVLDENNQLEGILVAYLRTDYMINLMRVFTPDTKLYILNEDNHPVLEINTSKNDLNNKENWVTKTLDRLPWTIKVKVSDQNTQELRSTFGKAIFLVLILTHILFLMIEYILLRKNTVKERKENEIQKLELVGTLAASTAHEIRNPLTGVKGLIQLLSEKYPAPEDQYYFEIINSELKRINEIVSEFLILGKPTVQLNEKVDIAATLHELKPLIISEGNTFNIECHWQIPNEPVMVNCVKDQMKQVILNVTRNAFESMSSNGILQVNLHLLDNYCKLQVIDNGKGISKDNLDKIFRPFYTSKETGTGLGLVICKRIIQSFNGEININSTESVGTEVGITLPIVKNKRV</sequence>
<dbReference type="GO" id="GO:0005886">
    <property type="term" value="C:plasma membrane"/>
    <property type="evidence" value="ECO:0007669"/>
    <property type="project" value="UniProtKB-SubCell"/>
</dbReference>
<evidence type="ECO:0000256" key="3">
    <source>
        <dbReference type="ARBA" id="ARBA00012438"/>
    </source>
</evidence>
<dbReference type="CDD" id="cd12914">
    <property type="entry name" value="PDC1_DGC_like"/>
    <property type="match status" value="1"/>
</dbReference>
<evidence type="ECO:0000256" key="13">
    <source>
        <dbReference type="ARBA" id="ARBA00023136"/>
    </source>
</evidence>
<evidence type="ECO:0000256" key="10">
    <source>
        <dbReference type="ARBA" id="ARBA00022840"/>
    </source>
</evidence>
<proteinExistence type="predicted"/>
<dbReference type="PROSITE" id="PS50109">
    <property type="entry name" value="HIS_KIN"/>
    <property type="match status" value="1"/>
</dbReference>
<evidence type="ECO:0000259" key="15">
    <source>
        <dbReference type="PROSITE" id="PS50109"/>
    </source>
</evidence>
<dbReference type="EMBL" id="CVRB01000001">
    <property type="protein sequence ID" value="CRK80683.1"/>
    <property type="molecule type" value="Genomic_DNA"/>
</dbReference>
<keyword evidence="17" id="KW-1185">Reference proteome</keyword>
<evidence type="ECO:0000256" key="5">
    <source>
        <dbReference type="ARBA" id="ARBA00022553"/>
    </source>
</evidence>
<evidence type="ECO:0000256" key="2">
    <source>
        <dbReference type="ARBA" id="ARBA00004651"/>
    </source>
</evidence>
<keyword evidence="6" id="KW-0808">Transferase</keyword>
<evidence type="ECO:0000256" key="6">
    <source>
        <dbReference type="ARBA" id="ARBA00022679"/>
    </source>
</evidence>
<comment type="subcellular location">
    <subcellularLocation>
        <location evidence="2">Cell membrane</location>
        <topology evidence="2">Multi-pass membrane protein</topology>
    </subcellularLocation>
</comment>
<keyword evidence="9 16" id="KW-0418">Kinase</keyword>
<dbReference type="STRING" id="1499688.BN000_00571"/>
<dbReference type="GO" id="GO:0005524">
    <property type="term" value="F:ATP binding"/>
    <property type="evidence" value="ECO:0007669"/>
    <property type="project" value="UniProtKB-KW"/>
</dbReference>
<dbReference type="PANTHER" id="PTHR43065">
    <property type="entry name" value="SENSOR HISTIDINE KINASE"/>
    <property type="match status" value="1"/>
</dbReference>
<reference evidence="17" key="1">
    <citation type="submission" date="2015-05" db="EMBL/GenBank/DDBJ databases">
        <authorList>
            <person name="Urmite Genomes"/>
        </authorList>
    </citation>
    <scope>NUCLEOTIDE SEQUENCE [LARGE SCALE GENOMIC DNA]</scope>
    <source>
        <strain evidence="17">LF1</strain>
    </source>
</reference>
<evidence type="ECO:0000256" key="9">
    <source>
        <dbReference type="ARBA" id="ARBA00022777"/>
    </source>
</evidence>
<comment type="catalytic activity">
    <reaction evidence="1">
        <text>ATP + protein L-histidine = ADP + protein N-phospho-L-histidine.</text>
        <dbReference type="EC" id="2.7.13.3"/>
    </reaction>
</comment>
<dbReference type="InterPro" id="IPR036097">
    <property type="entry name" value="HisK_dim/P_sf"/>
</dbReference>
<dbReference type="Gene3D" id="1.10.287.130">
    <property type="match status" value="1"/>
</dbReference>
<dbReference type="GO" id="GO:0000155">
    <property type="term" value="F:phosphorelay sensor kinase activity"/>
    <property type="evidence" value="ECO:0007669"/>
    <property type="project" value="InterPro"/>
</dbReference>